<dbReference type="Proteomes" id="UP001589716">
    <property type="component" value="Unassembled WGS sequence"/>
</dbReference>
<dbReference type="RefSeq" id="WP_345488127.1">
    <property type="nucleotide sequence ID" value="NZ_BAAAWU010000001.1"/>
</dbReference>
<keyword evidence="1" id="KW-0418">Kinase</keyword>
<evidence type="ECO:0000313" key="3">
    <source>
        <dbReference type="EMBL" id="MFB9555370.1"/>
    </source>
</evidence>
<gene>
    <name evidence="3" type="ORF">ACFFTP_14365</name>
</gene>
<sequence>MERTYTTPHEREPIVKRWPQGPRSVPLARRALREALDDWGLRDLQDAASLVLSELLTNAVRHGRVPGREIETRFVSNPVGLRIEVHDASEHRPLMALPAPDAGGGWGLPLVDTLSEKWGVCDREGPGKLVWAELTAEPDSGHS</sequence>
<reference evidence="3 4" key="1">
    <citation type="submission" date="2024-09" db="EMBL/GenBank/DDBJ databases">
        <authorList>
            <person name="Sun Q."/>
            <person name="Mori K."/>
        </authorList>
    </citation>
    <scope>NUCLEOTIDE SEQUENCE [LARGE SCALE GENOMIC DNA]</scope>
    <source>
        <strain evidence="3 4">JCM 4414</strain>
    </source>
</reference>
<feature type="domain" description="Histidine kinase/HSP90-like ATPase" evidence="2">
    <location>
        <begin position="21"/>
        <end position="131"/>
    </location>
</feature>
<keyword evidence="1" id="KW-0723">Serine/threonine-protein kinase</keyword>
<keyword evidence="1" id="KW-0808">Transferase</keyword>
<organism evidence="3 4">
    <name type="scientific">Streptomyces roseoviridis</name>
    <dbReference type="NCBI Taxonomy" id="67361"/>
    <lineage>
        <taxon>Bacteria</taxon>
        <taxon>Bacillati</taxon>
        <taxon>Actinomycetota</taxon>
        <taxon>Actinomycetes</taxon>
        <taxon>Kitasatosporales</taxon>
        <taxon>Streptomycetaceae</taxon>
        <taxon>Streptomyces</taxon>
    </lineage>
</organism>
<dbReference type="InterPro" id="IPR050267">
    <property type="entry name" value="Anti-sigma-factor_SerPK"/>
</dbReference>
<dbReference type="InterPro" id="IPR036890">
    <property type="entry name" value="HATPase_C_sf"/>
</dbReference>
<keyword evidence="3" id="KW-0547">Nucleotide-binding</keyword>
<dbReference type="GO" id="GO:0005524">
    <property type="term" value="F:ATP binding"/>
    <property type="evidence" value="ECO:0007669"/>
    <property type="project" value="UniProtKB-KW"/>
</dbReference>
<dbReference type="InterPro" id="IPR003594">
    <property type="entry name" value="HATPase_dom"/>
</dbReference>
<proteinExistence type="predicted"/>
<dbReference type="Pfam" id="PF13581">
    <property type="entry name" value="HATPase_c_2"/>
    <property type="match status" value="1"/>
</dbReference>
<dbReference type="Gene3D" id="3.30.565.10">
    <property type="entry name" value="Histidine kinase-like ATPase, C-terminal domain"/>
    <property type="match status" value="1"/>
</dbReference>
<keyword evidence="4" id="KW-1185">Reference proteome</keyword>
<dbReference type="EMBL" id="JBHMCT010000008">
    <property type="protein sequence ID" value="MFB9555370.1"/>
    <property type="molecule type" value="Genomic_DNA"/>
</dbReference>
<keyword evidence="3" id="KW-0067">ATP-binding</keyword>
<accession>A0ABV5QPD2</accession>
<protein>
    <submittedName>
        <fullName evidence="3">ATP-binding protein</fullName>
    </submittedName>
</protein>
<evidence type="ECO:0000313" key="4">
    <source>
        <dbReference type="Proteomes" id="UP001589716"/>
    </source>
</evidence>
<dbReference type="CDD" id="cd16936">
    <property type="entry name" value="HATPase_RsbW-like"/>
    <property type="match status" value="1"/>
</dbReference>
<evidence type="ECO:0000259" key="2">
    <source>
        <dbReference type="Pfam" id="PF13581"/>
    </source>
</evidence>
<evidence type="ECO:0000256" key="1">
    <source>
        <dbReference type="ARBA" id="ARBA00022527"/>
    </source>
</evidence>
<comment type="caution">
    <text evidence="3">The sequence shown here is derived from an EMBL/GenBank/DDBJ whole genome shotgun (WGS) entry which is preliminary data.</text>
</comment>
<dbReference type="PANTHER" id="PTHR35526">
    <property type="entry name" value="ANTI-SIGMA-F FACTOR RSBW-RELATED"/>
    <property type="match status" value="1"/>
</dbReference>
<name>A0ABV5QPD2_9ACTN</name>
<dbReference type="SUPFAM" id="SSF55874">
    <property type="entry name" value="ATPase domain of HSP90 chaperone/DNA topoisomerase II/histidine kinase"/>
    <property type="match status" value="1"/>
</dbReference>
<dbReference type="PANTHER" id="PTHR35526:SF3">
    <property type="entry name" value="ANTI-SIGMA-F FACTOR RSBW"/>
    <property type="match status" value="1"/>
</dbReference>